<proteinExistence type="predicted"/>
<feature type="transmembrane region" description="Helical" evidence="1">
    <location>
        <begin position="6"/>
        <end position="28"/>
    </location>
</feature>
<accession>A0AAV9UX72</accession>
<evidence type="ECO:0000313" key="3">
    <source>
        <dbReference type="Proteomes" id="UP001373714"/>
    </source>
</evidence>
<comment type="caution">
    <text evidence="2">The sequence shown here is derived from an EMBL/GenBank/DDBJ whole genome shotgun (WGS) entry which is preliminary data.</text>
</comment>
<evidence type="ECO:0000256" key="1">
    <source>
        <dbReference type="SAM" id="Phobius"/>
    </source>
</evidence>
<dbReference type="Proteomes" id="UP001373714">
    <property type="component" value="Unassembled WGS sequence"/>
</dbReference>
<keyword evidence="1" id="KW-0472">Membrane</keyword>
<protein>
    <submittedName>
        <fullName evidence="2">Uncharacterized protein</fullName>
    </submittedName>
</protein>
<gene>
    <name evidence="2" type="ORF">TWF730_009041</name>
</gene>
<organism evidence="2 3">
    <name type="scientific">Orbilia blumenaviensis</name>
    <dbReference type="NCBI Taxonomy" id="1796055"/>
    <lineage>
        <taxon>Eukaryota</taxon>
        <taxon>Fungi</taxon>
        <taxon>Dikarya</taxon>
        <taxon>Ascomycota</taxon>
        <taxon>Pezizomycotina</taxon>
        <taxon>Orbiliomycetes</taxon>
        <taxon>Orbiliales</taxon>
        <taxon>Orbiliaceae</taxon>
        <taxon>Orbilia</taxon>
    </lineage>
</organism>
<reference evidence="2 3" key="1">
    <citation type="submission" date="2019-10" db="EMBL/GenBank/DDBJ databases">
        <authorList>
            <person name="Palmer J.M."/>
        </authorList>
    </citation>
    <scope>NUCLEOTIDE SEQUENCE [LARGE SCALE GENOMIC DNA]</scope>
    <source>
        <strain evidence="2 3">TWF730</strain>
    </source>
</reference>
<keyword evidence="1" id="KW-0812">Transmembrane</keyword>
<dbReference type="EMBL" id="JAVHNS010000006">
    <property type="protein sequence ID" value="KAK6352211.1"/>
    <property type="molecule type" value="Genomic_DNA"/>
</dbReference>
<evidence type="ECO:0000313" key="2">
    <source>
        <dbReference type="EMBL" id="KAK6352211.1"/>
    </source>
</evidence>
<dbReference type="AlphaFoldDB" id="A0AAV9UX72"/>
<keyword evidence="3" id="KW-1185">Reference proteome</keyword>
<keyword evidence="1" id="KW-1133">Transmembrane helix</keyword>
<name>A0AAV9UX72_9PEZI</name>
<sequence length="541" mass="60199">MDAPTAISLASLVIAVFALVAVLFQVNLELSVEQRRKGKTDKLAIGDWAISWPQPKLTLHFMLSPFGIKSPWGDPRLLSVPFITVAGIEDYLRAEAKATSRSALARRMKQRLVRESSAAIATGGGSYSGRMYAVRETTRKRSEACWSDALDMCNMSRKHWNLTTSVSAQACDGAIRPAHAVTNLHSLWGLARVMGMRSCDRQGTKVTFSNGGASIYLDQYAGPDRPTRLAHFSGSPNGRYRIIDEMSQHTGASIYADTLWSSGFIPDLQRLRVDPLPTSTTIIPSKGKKPSIAKGKLRWPEPFLIPDLARTGPLSLVEIQQWTKYMLPSLRNLCGPLPPSVTDPFTRPDILQFTESRSDAVLSCIRSYPSSTLSMGQLEMCNRALLWCVTHWWLSPYEWKIVQYRPGDYPRLPDLGIDIIGCEYVTSRAQANEWCDEAVIRNCTTVTEACWSKCYNYVCSLSTPSQAINNHLTAADHLTLLKIIQCWRLFLVAKEDVANDDIRFFNTAQLALLTMALVSIASDSSKIGDHEENKAMEIELG</sequence>